<evidence type="ECO:0000313" key="4">
    <source>
        <dbReference type="Proteomes" id="UP000294480"/>
    </source>
</evidence>
<evidence type="ECO:0000256" key="1">
    <source>
        <dbReference type="SAM" id="MobiDB-lite"/>
    </source>
</evidence>
<evidence type="ECO:0000313" key="3">
    <source>
        <dbReference type="EMBL" id="TDR31548.1"/>
    </source>
</evidence>
<keyword evidence="2" id="KW-0732">Signal</keyword>
<feature type="compositionally biased region" description="Basic and acidic residues" evidence="1">
    <location>
        <begin position="58"/>
        <end position="70"/>
    </location>
</feature>
<dbReference type="EMBL" id="SNZE01000009">
    <property type="protein sequence ID" value="TDR31548.1"/>
    <property type="molecule type" value="Genomic_DNA"/>
</dbReference>
<evidence type="ECO:0000256" key="2">
    <source>
        <dbReference type="SAM" id="SignalP"/>
    </source>
</evidence>
<dbReference type="RefSeq" id="WP_133619965.1">
    <property type="nucleotide sequence ID" value="NZ_SNZE01000009.1"/>
</dbReference>
<organism evidence="3 4">
    <name type="scientific">Hydromonas duriensis</name>
    <dbReference type="NCBI Taxonomy" id="1527608"/>
    <lineage>
        <taxon>Bacteria</taxon>
        <taxon>Pseudomonadati</taxon>
        <taxon>Pseudomonadota</taxon>
        <taxon>Betaproteobacteria</taxon>
        <taxon>Burkholderiales</taxon>
        <taxon>Burkholderiaceae</taxon>
        <taxon>Hydromonas</taxon>
    </lineage>
</organism>
<gene>
    <name evidence="3" type="ORF">DFR44_10965</name>
</gene>
<protein>
    <submittedName>
        <fullName evidence="3">PsiF repeat-containing protein</fullName>
    </submittedName>
</protein>
<dbReference type="AlphaFoldDB" id="A0A4R6Y846"/>
<feature type="chain" id="PRO_5020507041" evidence="2">
    <location>
        <begin position="23"/>
        <end position="87"/>
    </location>
</feature>
<feature type="signal peptide" evidence="2">
    <location>
        <begin position="1"/>
        <end position="22"/>
    </location>
</feature>
<comment type="caution">
    <text evidence="3">The sequence shown here is derived from an EMBL/GenBank/DDBJ whole genome shotgun (WGS) entry which is preliminary data.</text>
</comment>
<feature type="region of interest" description="Disordered" evidence="1">
    <location>
        <begin position="51"/>
        <end position="70"/>
    </location>
</feature>
<dbReference type="OrthoDB" id="8001925at2"/>
<proteinExistence type="predicted"/>
<accession>A0A4R6Y846</accession>
<name>A0A4R6Y846_9BURK</name>
<reference evidence="3 4" key="1">
    <citation type="submission" date="2019-03" db="EMBL/GenBank/DDBJ databases">
        <title>Genomic Encyclopedia of Type Strains, Phase IV (KMG-IV): sequencing the most valuable type-strain genomes for metagenomic binning, comparative biology and taxonomic classification.</title>
        <authorList>
            <person name="Goeker M."/>
        </authorList>
    </citation>
    <scope>NUCLEOTIDE SEQUENCE [LARGE SCALE GENOMIC DNA]</scope>
    <source>
        <strain evidence="3 4">DSM 102852</strain>
    </source>
</reference>
<dbReference type="InterPro" id="IPR011690">
    <property type="entry name" value="P_starv_induced_PsiF"/>
</dbReference>
<dbReference type="Pfam" id="PF07769">
    <property type="entry name" value="PsiF_repeat"/>
    <property type="match status" value="1"/>
</dbReference>
<sequence>MKKLTGIAIATVLGLTSAAVFAQTPMSTTTMTTTKAPQAAAKATATAKKEPSAAQLAQREKMKTCNVQAKDKKGADRQAFMKTCLSK</sequence>
<keyword evidence="4" id="KW-1185">Reference proteome</keyword>
<dbReference type="Proteomes" id="UP000294480">
    <property type="component" value="Unassembled WGS sequence"/>
</dbReference>